<evidence type="ECO:0000313" key="4">
    <source>
        <dbReference type="EMBL" id="PWJ36019.1"/>
    </source>
</evidence>
<keyword evidence="5" id="KW-1185">Reference proteome</keyword>
<dbReference type="Gene3D" id="1.10.287.470">
    <property type="entry name" value="Helix hairpin bin"/>
    <property type="match status" value="1"/>
</dbReference>
<feature type="domain" description="Multidrug resistance protein MdtA-like C-terminal permuted SH3" evidence="3">
    <location>
        <begin position="354"/>
        <end position="401"/>
    </location>
</feature>
<accession>A0A315ZND6</accession>
<dbReference type="EMBL" id="QGDO01000009">
    <property type="protein sequence ID" value="PWJ36019.1"/>
    <property type="molecule type" value="Genomic_DNA"/>
</dbReference>
<dbReference type="GO" id="GO:0030313">
    <property type="term" value="C:cell envelope"/>
    <property type="evidence" value="ECO:0007669"/>
    <property type="project" value="UniProtKB-SubCell"/>
</dbReference>
<dbReference type="Gene3D" id="2.40.50.100">
    <property type="match status" value="1"/>
</dbReference>
<dbReference type="InterPro" id="IPR050465">
    <property type="entry name" value="UPF0194_transport"/>
</dbReference>
<reference evidence="4 5" key="1">
    <citation type="submission" date="2018-03" db="EMBL/GenBank/DDBJ databases">
        <title>Genomic Encyclopedia of Archaeal and Bacterial Type Strains, Phase II (KMG-II): from individual species to whole genera.</title>
        <authorList>
            <person name="Goeker M."/>
        </authorList>
    </citation>
    <scope>NUCLEOTIDE SEQUENCE [LARGE SCALE GENOMIC DNA]</scope>
    <source>
        <strain evidence="4 5">DSM 28229</strain>
    </source>
</reference>
<evidence type="ECO:0000256" key="1">
    <source>
        <dbReference type="ARBA" id="ARBA00004196"/>
    </source>
</evidence>
<dbReference type="Pfam" id="PF25967">
    <property type="entry name" value="RND-MFP_C"/>
    <property type="match status" value="1"/>
</dbReference>
<dbReference type="Gene3D" id="2.40.30.170">
    <property type="match status" value="1"/>
</dbReference>
<comment type="caution">
    <text evidence="4">The sequence shown here is derived from an EMBL/GenBank/DDBJ whole genome shotgun (WGS) entry which is preliminary data.</text>
</comment>
<evidence type="ECO:0000259" key="3">
    <source>
        <dbReference type="Pfam" id="PF25967"/>
    </source>
</evidence>
<dbReference type="PANTHER" id="PTHR32347:SF23">
    <property type="entry name" value="BLL5650 PROTEIN"/>
    <property type="match status" value="1"/>
</dbReference>
<keyword evidence="2" id="KW-0175">Coiled coil</keyword>
<proteinExistence type="predicted"/>
<evidence type="ECO:0000313" key="5">
    <source>
        <dbReference type="Proteomes" id="UP000245535"/>
    </source>
</evidence>
<dbReference type="AlphaFoldDB" id="A0A315ZND6"/>
<dbReference type="RefSeq" id="WP_109622359.1">
    <property type="nucleotide sequence ID" value="NZ_QGDO01000009.1"/>
</dbReference>
<sequence>MDKVIKKKNPFKKYIATLAVLVVIVASAVAALDWKDSIGVERDRLAIAEVIEGQFEDFILITGYVQPIRSVFIDAIEGGIIQEVQKTSGEQVQEGETIISLTNSNLQLDVLNREAQLYEQINNVKNTRLLLDQNLLNLKNELAEIDYQLEILKPELERKKVFFERKMISQKEFEDFRAQFKLYQQKRENTASSYKRDSAMKQLQMQQLDESEKRMWQSLNSIGKIADNLTVKAPIKGQLSTPDWQVGQSIERGERIGQIDMDGGYKVRAKVDEIYLPKTEVGQKAKLHFDQNDYVLTVTKIYPSIKQGTFEVDLLFENKIPANIKRGLSLHMQLQYEQTNNSKMLQMGGFYQSTGGNYVYVLSDDGQTAQKRKIKLGKQNSKFIEVTSGLSVGEKVIVSGYENFGDKEILDIH</sequence>
<dbReference type="Proteomes" id="UP000245535">
    <property type="component" value="Unassembled WGS sequence"/>
</dbReference>
<dbReference type="OrthoDB" id="1957187at2"/>
<comment type="subcellular location">
    <subcellularLocation>
        <location evidence="1">Cell envelope</location>
    </subcellularLocation>
</comment>
<organism evidence="4 5">
    <name type="scientific">Sediminitomix flava</name>
    <dbReference type="NCBI Taxonomy" id="379075"/>
    <lineage>
        <taxon>Bacteria</taxon>
        <taxon>Pseudomonadati</taxon>
        <taxon>Bacteroidota</taxon>
        <taxon>Cytophagia</taxon>
        <taxon>Cytophagales</taxon>
        <taxon>Flammeovirgaceae</taxon>
        <taxon>Sediminitomix</taxon>
    </lineage>
</organism>
<dbReference type="Gene3D" id="2.40.420.20">
    <property type="match status" value="1"/>
</dbReference>
<dbReference type="SUPFAM" id="SSF111369">
    <property type="entry name" value="HlyD-like secretion proteins"/>
    <property type="match status" value="1"/>
</dbReference>
<dbReference type="InterPro" id="IPR058627">
    <property type="entry name" value="MdtA-like_C"/>
</dbReference>
<evidence type="ECO:0000256" key="2">
    <source>
        <dbReference type="ARBA" id="ARBA00023054"/>
    </source>
</evidence>
<name>A0A315ZND6_SEDFL</name>
<dbReference type="PANTHER" id="PTHR32347">
    <property type="entry name" value="EFFLUX SYSTEM COMPONENT YKNX-RELATED"/>
    <property type="match status" value="1"/>
</dbReference>
<protein>
    <submittedName>
        <fullName evidence="4">HlyD family secretion protein</fullName>
    </submittedName>
</protein>
<gene>
    <name evidence="4" type="ORF">BC781_10933</name>
</gene>